<dbReference type="Proteomes" id="UP001057402">
    <property type="component" value="Chromosome 9"/>
</dbReference>
<sequence>MFAKRILSKAIHNHLQRDAKRADSAADDVDLRVCMHYGVPSTASILAFDPIQHLLSIGTQDGRIKVIGGDGIEGLFLLPEQVPVKFLEFLRNQGFLVSVTIDNSIQVWNLENRGLASCHHCESNITAFSVINSSNFIYLGDEHGSLSVFEFDADTGKLLQLPYHVSATYISEVAGVSRADFNDPVVGILHQPCVEGYRVLIAYENGLIVLFDIAESQVLFIGGANDLLLKSSNVDSTSQLESNLMQDASEHCLGEKEISALCWASCDGSILAVGYVDGDILFWNTSRSSPTKHEQPNLPSNNVVRLRVSSAERRLPVIVLQWSSIKKCQQNNGMLFIYGGDQIRAEEVLTILNLEWSSKMDGLRCVGRVDIALDSSFSDVVLLPNVRAWNNHNASLFLLTNHGKLQFLDSSLFFNSMSHQERVKIISAVEFPTVFTLLNPSVTVSKLSKLLTAGCSSKLAEYATSYPTHRSEKFPLTGGVLMQSNENGFQAVYMVGYDDGSVSLSGATHISLSPICYLQCKMQGIPVSISSSPVSSLNFCSHTLSLAVGHENGLVLFYVLEKSRETSNFHFITKSGSEVYPLPTKEISPCRAIFSLFSSPVQVLEFSNQATKLAVGYLCGEVAVLDVSALSVLFCLDCSSNSLSPVVATVWKSTLKLQHDQINENPNAKSVDDPVDEFVFVLTKDSKIHVIDGKTCEKINSNPQQLKQKSIPISMYLIEDSDSTSLDPSNEEVFSKEDHLPQHDGVQEQMHARSNEDDCTRDRLLNSLIYLCYDDSVRVYKTKSIMEGKGKHKHKNKLSNSCIWASIFEKDGLVCGLVLVYRTGDMEIRSLSDFALVKKCSLNSFLPCNFEANIKQTISCDGKKIALANGSELAFISLAAGGVARMAEALPSLHDHVVAAAADAVIGLSSSQKKKQGSTSSVVKGIVKGFKSRKPVERTCPTLLKPDNTQLREFFSKSPSADRFHEGVKNVKNTDQLSTSDQEVDLNIDDIEIDDFTPAPTSTAGDGTGHAGKPTDREKLFHGASDDVTPRVRTPAEIMAHYRKWDPSTAAEHARNKLAERQEKLERIRQRTEDLRNGAEDFASLADELVKTLERRKWWQI</sequence>
<accession>A0ACB9MKW0</accession>
<name>A0ACB9MKW0_9MYRT</name>
<reference evidence="2" key="1">
    <citation type="journal article" date="2023" name="Front. Plant Sci.">
        <title>Chromosomal-level genome assembly of Melastoma candidum provides insights into trichome evolution.</title>
        <authorList>
            <person name="Zhong Y."/>
            <person name="Wu W."/>
            <person name="Sun C."/>
            <person name="Zou P."/>
            <person name="Liu Y."/>
            <person name="Dai S."/>
            <person name="Zhou R."/>
        </authorList>
    </citation>
    <scope>NUCLEOTIDE SEQUENCE [LARGE SCALE GENOMIC DNA]</scope>
</reference>
<evidence type="ECO:0000313" key="1">
    <source>
        <dbReference type="EMBL" id="KAI4324480.1"/>
    </source>
</evidence>
<dbReference type="EMBL" id="CM042888">
    <property type="protein sequence ID" value="KAI4324480.1"/>
    <property type="molecule type" value="Genomic_DNA"/>
</dbReference>
<protein>
    <submittedName>
        <fullName evidence="1">Uncharacterized protein</fullName>
    </submittedName>
</protein>
<evidence type="ECO:0000313" key="2">
    <source>
        <dbReference type="Proteomes" id="UP001057402"/>
    </source>
</evidence>
<organism evidence="1 2">
    <name type="scientific">Melastoma candidum</name>
    <dbReference type="NCBI Taxonomy" id="119954"/>
    <lineage>
        <taxon>Eukaryota</taxon>
        <taxon>Viridiplantae</taxon>
        <taxon>Streptophyta</taxon>
        <taxon>Embryophyta</taxon>
        <taxon>Tracheophyta</taxon>
        <taxon>Spermatophyta</taxon>
        <taxon>Magnoliopsida</taxon>
        <taxon>eudicotyledons</taxon>
        <taxon>Gunneridae</taxon>
        <taxon>Pentapetalae</taxon>
        <taxon>rosids</taxon>
        <taxon>malvids</taxon>
        <taxon>Myrtales</taxon>
        <taxon>Melastomataceae</taxon>
        <taxon>Melastomatoideae</taxon>
        <taxon>Melastomateae</taxon>
        <taxon>Melastoma</taxon>
    </lineage>
</organism>
<comment type="caution">
    <text evidence="1">The sequence shown here is derived from an EMBL/GenBank/DDBJ whole genome shotgun (WGS) entry which is preliminary data.</text>
</comment>
<gene>
    <name evidence="1" type="ORF">MLD38_029967</name>
</gene>
<keyword evidence="2" id="KW-1185">Reference proteome</keyword>
<proteinExistence type="predicted"/>